<evidence type="ECO:0000256" key="5">
    <source>
        <dbReference type="ARBA" id="ARBA00023136"/>
    </source>
</evidence>
<evidence type="ECO:0000313" key="8">
    <source>
        <dbReference type="Proteomes" id="UP001215503"/>
    </source>
</evidence>
<dbReference type="RefSeq" id="WP_275824069.1">
    <property type="nucleotide sequence ID" value="NZ_JARHUD010000011.1"/>
</dbReference>
<evidence type="ECO:0000256" key="3">
    <source>
        <dbReference type="ARBA" id="ARBA00022692"/>
    </source>
</evidence>
<comment type="similarity">
    <text evidence="2">Belongs to the CbiQ family.</text>
</comment>
<keyword evidence="4 6" id="KW-1133">Transmembrane helix</keyword>
<proteinExistence type="inferred from homology"/>
<organism evidence="7 8">
    <name type="scientific">Aquibaculum arenosum</name>
    <dbReference type="NCBI Taxonomy" id="3032591"/>
    <lineage>
        <taxon>Bacteria</taxon>
        <taxon>Pseudomonadati</taxon>
        <taxon>Pseudomonadota</taxon>
        <taxon>Alphaproteobacteria</taxon>
        <taxon>Rhodospirillales</taxon>
        <taxon>Rhodovibrionaceae</taxon>
        <taxon>Aquibaculum</taxon>
    </lineage>
</organism>
<dbReference type="InterPro" id="IPR003339">
    <property type="entry name" value="ABC/ECF_trnsptr_transmembrane"/>
</dbReference>
<dbReference type="EMBL" id="JARHUD010000011">
    <property type="protein sequence ID" value="MDF2097288.1"/>
    <property type="molecule type" value="Genomic_DNA"/>
</dbReference>
<protein>
    <submittedName>
        <fullName evidence="7">Energy-coupling factor transporter transmembrane protein EcfT</fullName>
    </submittedName>
</protein>
<keyword evidence="3 6" id="KW-0812">Transmembrane</keyword>
<feature type="transmembrane region" description="Helical" evidence="6">
    <location>
        <begin position="132"/>
        <end position="152"/>
    </location>
</feature>
<evidence type="ECO:0000313" key="7">
    <source>
        <dbReference type="EMBL" id="MDF2097288.1"/>
    </source>
</evidence>
<keyword evidence="5 6" id="KW-0472">Membrane</keyword>
<dbReference type="PANTHER" id="PTHR33514:SF13">
    <property type="entry name" value="PROTEIN ABCI12, CHLOROPLASTIC"/>
    <property type="match status" value="1"/>
</dbReference>
<gene>
    <name evidence="7" type="ORF">P2G67_15010</name>
</gene>
<evidence type="ECO:0000256" key="2">
    <source>
        <dbReference type="ARBA" id="ARBA00008564"/>
    </source>
</evidence>
<dbReference type="Pfam" id="PF02361">
    <property type="entry name" value="CbiQ"/>
    <property type="match status" value="1"/>
</dbReference>
<name>A0ABT5YQP0_9PROT</name>
<keyword evidence="8" id="KW-1185">Reference proteome</keyword>
<dbReference type="PANTHER" id="PTHR33514">
    <property type="entry name" value="PROTEIN ABCI12, CHLOROPLASTIC"/>
    <property type="match status" value="1"/>
</dbReference>
<accession>A0ABT5YQP0</accession>
<feature type="transmembrane region" description="Helical" evidence="6">
    <location>
        <begin position="12"/>
        <end position="33"/>
    </location>
</feature>
<evidence type="ECO:0000256" key="6">
    <source>
        <dbReference type="SAM" id="Phobius"/>
    </source>
</evidence>
<reference evidence="7 8" key="1">
    <citation type="submission" date="2023-03" db="EMBL/GenBank/DDBJ databases">
        <title>Fodinicurvata sp. CAU 1616 isolated from sea sendiment.</title>
        <authorList>
            <person name="Kim W."/>
        </authorList>
    </citation>
    <scope>NUCLEOTIDE SEQUENCE [LARGE SCALE GENOMIC DNA]</scope>
    <source>
        <strain evidence="7 8">CAU 1616</strain>
    </source>
</reference>
<comment type="caution">
    <text evidence="7">The sequence shown here is derived from an EMBL/GenBank/DDBJ whole genome shotgun (WGS) entry which is preliminary data.</text>
</comment>
<dbReference type="CDD" id="cd16914">
    <property type="entry name" value="EcfT"/>
    <property type="match status" value="1"/>
</dbReference>
<comment type="subcellular location">
    <subcellularLocation>
        <location evidence="1">Membrane</location>
        <topology evidence="1">Multi-pass membrane protein</topology>
    </subcellularLocation>
</comment>
<feature type="transmembrane region" description="Helical" evidence="6">
    <location>
        <begin position="39"/>
        <end position="58"/>
    </location>
</feature>
<evidence type="ECO:0000256" key="1">
    <source>
        <dbReference type="ARBA" id="ARBA00004141"/>
    </source>
</evidence>
<feature type="transmembrane region" description="Helical" evidence="6">
    <location>
        <begin position="65"/>
        <end position="84"/>
    </location>
</feature>
<sequence>MISLYHPGRTPLHRLPAGAKLLGLFALGIALFLTRDALLLGAAALAALALLLSLRVPAGLLLRQLGMTLLLLAFLVAANAWLVAPEEGLVVGLRLLTLVTAATAVTYATRPGALIAAFQGALSPFGSRGRRLAFHLGLALALVLRFIPEVLYRIRELREAMAARGIAGRPLRLVVPLAVRLLRSADEVGLALEARGYPAAEAPPPNKTKKDSP</sequence>
<evidence type="ECO:0000256" key="4">
    <source>
        <dbReference type="ARBA" id="ARBA00022989"/>
    </source>
</evidence>
<dbReference type="Proteomes" id="UP001215503">
    <property type="component" value="Unassembled WGS sequence"/>
</dbReference>